<dbReference type="PROSITE" id="PS51404">
    <property type="entry name" value="DYP_PEROXIDASE"/>
    <property type="match status" value="1"/>
</dbReference>
<accession>K8PPY1</accession>
<dbReference type="EMBL" id="AGWX01000001">
    <property type="protein sequence ID" value="EKS41580.1"/>
    <property type="molecule type" value="Genomic_DNA"/>
</dbReference>
<gene>
    <name evidence="7" type="ORF">HMPREF9695_00672</name>
</gene>
<comment type="cofactor">
    <cofactor evidence="1">
        <name>heme b</name>
        <dbReference type="ChEBI" id="CHEBI:60344"/>
    </cofactor>
</comment>
<dbReference type="GO" id="GO:0005829">
    <property type="term" value="C:cytosol"/>
    <property type="evidence" value="ECO:0007669"/>
    <property type="project" value="TreeGrafter"/>
</dbReference>
<comment type="caution">
    <text evidence="7">The sequence shown here is derived from an EMBL/GenBank/DDBJ whole genome shotgun (WGS) entry which is preliminary data.</text>
</comment>
<evidence type="ECO:0000313" key="8">
    <source>
        <dbReference type="Proteomes" id="UP000001096"/>
    </source>
</evidence>
<keyword evidence="5" id="KW-0408">Iron</keyword>
<dbReference type="SUPFAM" id="SSF54909">
    <property type="entry name" value="Dimeric alpha+beta barrel"/>
    <property type="match status" value="1"/>
</dbReference>
<dbReference type="InterPro" id="IPR048328">
    <property type="entry name" value="Dyp_perox_C"/>
</dbReference>
<dbReference type="PANTHER" id="PTHR30521:SF5">
    <property type="entry name" value="BLR4509 PROTEIN"/>
    <property type="match status" value="1"/>
</dbReference>
<dbReference type="AlphaFoldDB" id="K8PPY1"/>
<evidence type="ECO:0000259" key="6">
    <source>
        <dbReference type="Pfam" id="PF20628"/>
    </source>
</evidence>
<keyword evidence="3" id="KW-0479">Metal-binding</keyword>
<proteinExistence type="predicted"/>
<evidence type="ECO:0000256" key="3">
    <source>
        <dbReference type="ARBA" id="ARBA00022723"/>
    </source>
</evidence>
<reference evidence="7 8" key="1">
    <citation type="submission" date="2012-04" db="EMBL/GenBank/DDBJ databases">
        <title>The Genome Sequence of Afipia broomeae ATCC 49717.</title>
        <authorList>
            <consortium name="The Broad Institute Genome Sequencing Platform"/>
            <person name="Earl A."/>
            <person name="Ward D."/>
            <person name="Feldgarden M."/>
            <person name="Gevers D."/>
            <person name="Huys G."/>
            <person name="Walker B."/>
            <person name="Young S.K."/>
            <person name="Zeng Q."/>
            <person name="Gargeya S."/>
            <person name="Fitzgerald M."/>
            <person name="Haas B."/>
            <person name="Abouelleil A."/>
            <person name="Alvarado L."/>
            <person name="Arachchi H.M."/>
            <person name="Berlin A."/>
            <person name="Chapman S.B."/>
            <person name="Goldberg J."/>
            <person name="Griggs A."/>
            <person name="Gujja S."/>
            <person name="Hansen M."/>
            <person name="Howarth C."/>
            <person name="Imamovic A."/>
            <person name="Larimer J."/>
            <person name="McCowen C."/>
            <person name="Montmayeur A."/>
            <person name="Murphy C."/>
            <person name="Neiman D."/>
            <person name="Pearson M."/>
            <person name="Priest M."/>
            <person name="Roberts A."/>
            <person name="Saif S."/>
            <person name="Shea T."/>
            <person name="Sisk P."/>
            <person name="Sykes S."/>
            <person name="Wortman J."/>
            <person name="Nusbaum C."/>
            <person name="Birren B."/>
        </authorList>
    </citation>
    <scope>NUCLEOTIDE SEQUENCE [LARGE SCALE GENOMIC DNA]</scope>
    <source>
        <strain evidence="7 8">ATCC 49717</strain>
    </source>
</reference>
<name>K8PPY1_9BRAD</name>
<dbReference type="Pfam" id="PF20628">
    <property type="entry name" value="Dyp_perox_C"/>
    <property type="match status" value="1"/>
</dbReference>
<dbReference type="Proteomes" id="UP000001096">
    <property type="component" value="Unassembled WGS sequence"/>
</dbReference>
<dbReference type="PANTHER" id="PTHR30521">
    <property type="entry name" value="DEFERROCHELATASE/PEROXIDASE"/>
    <property type="match status" value="1"/>
</dbReference>
<feature type="domain" description="Dyp-type peroxidase C-terminal" evidence="6">
    <location>
        <begin position="258"/>
        <end position="422"/>
    </location>
</feature>
<evidence type="ECO:0000256" key="4">
    <source>
        <dbReference type="ARBA" id="ARBA00023002"/>
    </source>
</evidence>
<dbReference type="InterPro" id="IPR011008">
    <property type="entry name" value="Dimeric_a/b-barrel"/>
</dbReference>
<keyword evidence="8" id="KW-1185">Reference proteome</keyword>
<dbReference type="GO" id="GO:0020037">
    <property type="term" value="F:heme binding"/>
    <property type="evidence" value="ECO:0007669"/>
    <property type="project" value="InterPro"/>
</dbReference>
<keyword evidence="2 7" id="KW-0575">Peroxidase</keyword>
<evidence type="ECO:0000256" key="2">
    <source>
        <dbReference type="ARBA" id="ARBA00022559"/>
    </source>
</evidence>
<dbReference type="HOGENOM" id="CLU_015125_2_1_5"/>
<keyword evidence="4" id="KW-0560">Oxidoreductase</keyword>
<evidence type="ECO:0000256" key="1">
    <source>
        <dbReference type="ARBA" id="ARBA00001970"/>
    </source>
</evidence>
<dbReference type="eggNOG" id="COG2837">
    <property type="taxonomic scope" value="Bacteria"/>
</dbReference>
<protein>
    <submittedName>
        <fullName evidence="7">Dyp-type peroxidase</fullName>
    </submittedName>
</protein>
<dbReference type="InterPro" id="IPR006314">
    <property type="entry name" value="Dyp_peroxidase"/>
</dbReference>
<sequence>MEKVEWDDVQRLVLSGYPKLPFSAYVFWHFVPSEVETARKWLRLLSGRLTRATGRGDQQAINLALTAHGLEHLRVSDGVLSSFSLEFLEGMAPKPTPEAQFPRRSNVLGDVGDSSPEFWEWGGWKENRDIDGVLLLYAADQTKLLSLIDAEISAMAGAAVPALRQNGEPLIIEGRVYDDRKEHFGFTDGISQPLIEGSPKANGKRTSDVDNNKKLTSDEKRILLVKPGEFVLGYRNERRTSISDVYPERADANTEPQDIRRNGTYLVFRQLEQDVLAFNEFVAKTAERIYGRADEPAQEKIASQLVGRTRQGHPLVPIDRPPDAAPRNDFLYYFEDRFGMACPIGAHIRRANPRDTVGPDADTALRLSKMHRIIRRGRPYGERVGVEKENTTGKQAARGMAFIALNADIAGQFEMIQHSWLNNTHFGGLYAGTDPFGHFSCAGDVVAIQDRPTNHHVDRPRPFVRVRGGAYFFLPGIEAVRALAR</sequence>
<dbReference type="GO" id="GO:0046872">
    <property type="term" value="F:metal ion binding"/>
    <property type="evidence" value="ECO:0007669"/>
    <property type="project" value="UniProtKB-KW"/>
</dbReference>
<dbReference type="GO" id="GO:0004601">
    <property type="term" value="F:peroxidase activity"/>
    <property type="evidence" value="ECO:0007669"/>
    <property type="project" value="UniProtKB-KW"/>
</dbReference>
<organism evidence="7 8">
    <name type="scientific">Afipia broomeae ATCC 49717</name>
    <dbReference type="NCBI Taxonomy" id="883078"/>
    <lineage>
        <taxon>Bacteria</taxon>
        <taxon>Pseudomonadati</taxon>
        <taxon>Pseudomonadota</taxon>
        <taxon>Alphaproteobacteria</taxon>
        <taxon>Hyphomicrobiales</taxon>
        <taxon>Nitrobacteraceae</taxon>
        <taxon>Afipia</taxon>
    </lineage>
</organism>
<dbReference type="PATRIC" id="fig|883078.3.peg.698"/>
<evidence type="ECO:0000313" key="7">
    <source>
        <dbReference type="EMBL" id="EKS41580.1"/>
    </source>
</evidence>
<evidence type="ECO:0000256" key="5">
    <source>
        <dbReference type="ARBA" id="ARBA00023004"/>
    </source>
</evidence>